<evidence type="ECO:0000313" key="1">
    <source>
        <dbReference type="EMBL" id="EMO43972.1"/>
    </source>
</evidence>
<dbReference type="AlphaFoldDB" id="M6UFV9"/>
<dbReference type="EMBL" id="AHOQ02000046">
    <property type="protein sequence ID" value="EMO43972.1"/>
    <property type="molecule type" value="Genomic_DNA"/>
</dbReference>
<gene>
    <name evidence="1" type="ORF">LEP1GSC187_2771</name>
</gene>
<evidence type="ECO:0000313" key="2">
    <source>
        <dbReference type="Proteomes" id="UP000012160"/>
    </source>
</evidence>
<name>M6UFV9_9LEPT</name>
<sequence>MNRRIGINPKTNRRILLIEFNRFIIQNNQPHKLQKNILCKTLLRVTSN</sequence>
<comment type="caution">
    <text evidence="1">The sequence shown here is derived from an EMBL/GenBank/DDBJ whole genome shotgun (WGS) entry which is preliminary data.</text>
</comment>
<protein>
    <submittedName>
        <fullName evidence="1">Uncharacterized protein</fullName>
    </submittedName>
</protein>
<proteinExistence type="predicted"/>
<dbReference type="Proteomes" id="UP000012160">
    <property type="component" value="Unassembled WGS sequence"/>
</dbReference>
<accession>M6UFV9</accession>
<organism evidence="1 2">
    <name type="scientific">Leptospira santarosai str. ZUN179</name>
    <dbReference type="NCBI Taxonomy" id="1049985"/>
    <lineage>
        <taxon>Bacteria</taxon>
        <taxon>Pseudomonadati</taxon>
        <taxon>Spirochaetota</taxon>
        <taxon>Spirochaetia</taxon>
        <taxon>Leptospirales</taxon>
        <taxon>Leptospiraceae</taxon>
        <taxon>Leptospira</taxon>
    </lineage>
</organism>
<reference evidence="1 2" key="1">
    <citation type="submission" date="2013-01" db="EMBL/GenBank/DDBJ databases">
        <authorList>
            <person name="Harkins D.M."/>
            <person name="Durkin A.S."/>
            <person name="Brinkac L.M."/>
            <person name="Haft D.H."/>
            <person name="Selengut J.D."/>
            <person name="Sanka R."/>
            <person name="DePew J."/>
            <person name="Purushe J."/>
            <person name="Matthias M.A."/>
            <person name="Vinetz J.M."/>
            <person name="Sutton G.G."/>
            <person name="Nierman W.C."/>
            <person name="Fouts D.E."/>
        </authorList>
    </citation>
    <scope>NUCLEOTIDE SEQUENCE [LARGE SCALE GENOMIC DNA]</scope>
    <source>
        <strain evidence="1 2">ZUN179</strain>
    </source>
</reference>